<dbReference type="AlphaFoldDB" id="A0A498KCR1"/>
<accession>A0A498KCR1</accession>
<keyword evidence="2" id="KW-1185">Reference proteome</keyword>
<gene>
    <name evidence="1" type="ORF">DVH24_003965</name>
</gene>
<protein>
    <submittedName>
        <fullName evidence="1">Uncharacterized protein</fullName>
    </submittedName>
</protein>
<reference evidence="1 2" key="1">
    <citation type="submission" date="2018-10" db="EMBL/GenBank/DDBJ databases">
        <title>A high-quality apple genome assembly.</title>
        <authorList>
            <person name="Hu J."/>
        </authorList>
    </citation>
    <scope>NUCLEOTIDE SEQUENCE [LARGE SCALE GENOMIC DNA]</scope>
    <source>
        <strain evidence="2">cv. HFTH1</strain>
        <tissue evidence="1">Young leaf</tissue>
    </source>
</reference>
<evidence type="ECO:0000313" key="2">
    <source>
        <dbReference type="Proteomes" id="UP000290289"/>
    </source>
</evidence>
<comment type="caution">
    <text evidence="1">The sequence shown here is derived from an EMBL/GenBank/DDBJ whole genome shotgun (WGS) entry which is preliminary data.</text>
</comment>
<dbReference type="Proteomes" id="UP000290289">
    <property type="component" value="Chromosome 3"/>
</dbReference>
<name>A0A498KCR1_MALDO</name>
<dbReference type="EMBL" id="RDQH01000329">
    <property type="protein sequence ID" value="RXI03313.1"/>
    <property type="molecule type" value="Genomic_DNA"/>
</dbReference>
<feature type="non-terminal residue" evidence="1">
    <location>
        <position position="1"/>
    </location>
</feature>
<proteinExistence type="predicted"/>
<evidence type="ECO:0000313" key="1">
    <source>
        <dbReference type="EMBL" id="RXI03313.1"/>
    </source>
</evidence>
<sequence length="179" mass="19504">THTEIGDLSSPFSYLSSPFSDLSSPKHPHTKRDLRSLFSQTHIHTQRSLDLSFPFVVDRGSGEVGVGSVVSGGAPLSKDHVQSSGSSSSLSGFWDEIDPGIGTLSPAFFSDVASESDCTKLKKISPIFPKYRDIWPKTIRIPLRISITRKTDNIGDISPILSAFSSMVIPKAKNKLQKM</sequence>
<organism evidence="1 2">
    <name type="scientific">Malus domestica</name>
    <name type="common">Apple</name>
    <name type="synonym">Pyrus malus</name>
    <dbReference type="NCBI Taxonomy" id="3750"/>
    <lineage>
        <taxon>Eukaryota</taxon>
        <taxon>Viridiplantae</taxon>
        <taxon>Streptophyta</taxon>
        <taxon>Embryophyta</taxon>
        <taxon>Tracheophyta</taxon>
        <taxon>Spermatophyta</taxon>
        <taxon>Magnoliopsida</taxon>
        <taxon>eudicotyledons</taxon>
        <taxon>Gunneridae</taxon>
        <taxon>Pentapetalae</taxon>
        <taxon>rosids</taxon>
        <taxon>fabids</taxon>
        <taxon>Rosales</taxon>
        <taxon>Rosaceae</taxon>
        <taxon>Amygdaloideae</taxon>
        <taxon>Maleae</taxon>
        <taxon>Malus</taxon>
    </lineage>
</organism>